<protein>
    <recommendedName>
        <fullName evidence="1">FAS1 domain-containing protein</fullName>
    </recommendedName>
</protein>
<organism evidence="2 3">
    <name type="scientific">Monoraphidium neglectum</name>
    <dbReference type="NCBI Taxonomy" id="145388"/>
    <lineage>
        <taxon>Eukaryota</taxon>
        <taxon>Viridiplantae</taxon>
        <taxon>Chlorophyta</taxon>
        <taxon>core chlorophytes</taxon>
        <taxon>Chlorophyceae</taxon>
        <taxon>CS clade</taxon>
        <taxon>Sphaeropleales</taxon>
        <taxon>Selenastraceae</taxon>
        <taxon>Monoraphidium</taxon>
    </lineage>
</organism>
<reference evidence="2 3" key="1">
    <citation type="journal article" date="2013" name="BMC Genomics">
        <title>Reconstruction of the lipid metabolism for the microalga Monoraphidium neglectum from its genome sequence reveals characteristics suitable for biofuel production.</title>
        <authorList>
            <person name="Bogen C."/>
            <person name="Al-Dilaimi A."/>
            <person name="Albersmeier A."/>
            <person name="Wichmann J."/>
            <person name="Grundmann M."/>
            <person name="Rupp O."/>
            <person name="Lauersen K.J."/>
            <person name="Blifernez-Klassen O."/>
            <person name="Kalinowski J."/>
            <person name="Goesmann A."/>
            <person name="Mussgnug J.H."/>
            <person name="Kruse O."/>
        </authorList>
    </citation>
    <scope>NUCLEOTIDE SEQUENCE [LARGE SCALE GENOMIC DNA]</scope>
    <source>
        <strain evidence="2 3">SAG 48.87</strain>
    </source>
</reference>
<dbReference type="PROSITE" id="PS50213">
    <property type="entry name" value="FAS1"/>
    <property type="match status" value="1"/>
</dbReference>
<dbReference type="PANTHER" id="PTHR10900:SF77">
    <property type="entry name" value="FI19380P1"/>
    <property type="match status" value="1"/>
</dbReference>
<dbReference type="GeneID" id="25742027"/>
<dbReference type="InterPro" id="IPR036378">
    <property type="entry name" value="FAS1_dom_sf"/>
</dbReference>
<gene>
    <name evidence="2" type="ORF">MNEG_9152</name>
</gene>
<dbReference type="OrthoDB" id="286301at2759"/>
<dbReference type="Proteomes" id="UP000054498">
    <property type="component" value="Unassembled WGS sequence"/>
</dbReference>
<evidence type="ECO:0000313" key="3">
    <source>
        <dbReference type="Proteomes" id="UP000054498"/>
    </source>
</evidence>
<keyword evidence="3" id="KW-1185">Reference proteome</keyword>
<dbReference type="STRING" id="145388.A0A0D2JHG4"/>
<dbReference type="Gene3D" id="2.30.180.10">
    <property type="entry name" value="FAS1 domain"/>
    <property type="match status" value="1"/>
</dbReference>
<dbReference type="KEGG" id="mng:MNEG_9152"/>
<evidence type="ECO:0000259" key="1">
    <source>
        <dbReference type="PROSITE" id="PS50213"/>
    </source>
</evidence>
<dbReference type="PANTHER" id="PTHR10900">
    <property type="entry name" value="PERIOSTIN-RELATED"/>
    <property type="match status" value="1"/>
</dbReference>
<dbReference type="Pfam" id="PF02469">
    <property type="entry name" value="Fasciclin"/>
    <property type="match status" value="1"/>
</dbReference>
<name>A0A0D2JHG4_9CHLO</name>
<feature type="domain" description="FAS1" evidence="1">
    <location>
        <begin position="198"/>
        <end position="352"/>
    </location>
</feature>
<sequence>MDPTDEKQDVLGLTFLGCLLSAAPFARAQNPGQFDRLAGGNSGFTGLIGGAGSAPSAAAAPPPQACQGAGDAKVVIQAIRPVPGPNQAPSVTLRNVGAKTANLTGYTLSTPLSSDVLHIADRRECAANATLEPGRLITFTPRSETNPCGFPFALNATATVRLSDPANNTLAETAWTDEAAGSQLVRQDDGSYARVNPGRNILQLLEDLGQFNTLLAAIKATKLDAALSAASDPAYTAPKVDDDSAPVNLEFPWWFGYKAPPPPSPSPSPADAAKPAPVGIPAAGPYTILAPTDAAFDQLLTQMGGGVKLPESALLARLELVDILQYHVLPGMFTSTYLRNNTPVFTAKGVEVVPFIDGCQTGGAIKLHDSCIDKPTPDNYTCKEQKVFEKCDFPFMTSALAAQWQGGFCQRTCGRCSCAPDSGINCASRVPAGHTFLGHS</sequence>
<proteinExistence type="predicted"/>
<dbReference type="InterPro" id="IPR000782">
    <property type="entry name" value="FAS1_domain"/>
</dbReference>
<dbReference type="GO" id="GO:0005615">
    <property type="term" value="C:extracellular space"/>
    <property type="evidence" value="ECO:0007669"/>
    <property type="project" value="TreeGrafter"/>
</dbReference>
<dbReference type="InterPro" id="IPR050904">
    <property type="entry name" value="Adhesion/Biosynth-related"/>
</dbReference>
<dbReference type="AlphaFoldDB" id="A0A0D2JHG4"/>
<evidence type="ECO:0000313" key="2">
    <source>
        <dbReference type="EMBL" id="KIY98812.1"/>
    </source>
</evidence>
<dbReference type="SUPFAM" id="SSF82153">
    <property type="entry name" value="FAS1 domain"/>
    <property type="match status" value="1"/>
</dbReference>
<dbReference type="RefSeq" id="XP_013897832.1">
    <property type="nucleotide sequence ID" value="XM_014042378.1"/>
</dbReference>
<dbReference type="EMBL" id="KK102054">
    <property type="protein sequence ID" value="KIY98812.1"/>
    <property type="molecule type" value="Genomic_DNA"/>
</dbReference>
<accession>A0A0D2JHG4</accession>